<comment type="caution">
    <text evidence="1">The sequence shown here is derived from an EMBL/GenBank/DDBJ whole genome shotgun (WGS) entry which is preliminary data.</text>
</comment>
<gene>
    <name evidence="1" type="ORF">C8P65_1174</name>
</gene>
<dbReference type="RefSeq" id="WP_107782731.1">
    <property type="nucleotide sequence ID" value="NZ_QBKG01000017.1"/>
</dbReference>
<evidence type="ECO:0008006" key="3">
    <source>
        <dbReference type="Google" id="ProtNLM"/>
    </source>
</evidence>
<dbReference type="EMBL" id="QBKG01000017">
    <property type="protein sequence ID" value="PTX02583.1"/>
    <property type="molecule type" value="Genomic_DNA"/>
</dbReference>
<sequence length="94" mass="10866">MKKNPHICAVEIEKCKVQIMSHISLGQRYKIEGYLQINLKKARIAKEIGLPKKTVNQEIKRNSNPQTGIYKAEAFIKKVYFLLVKSLKYCIFAP</sequence>
<protein>
    <recommendedName>
        <fullName evidence="3">Helix-turn-helix protein</fullName>
    </recommendedName>
</protein>
<accession>A0A2T5XS81</accession>
<proteinExistence type="predicted"/>
<organism evidence="1 2">
    <name type="scientific">Capnocytophaga leadbetteri</name>
    <dbReference type="NCBI Taxonomy" id="327575"/>
    <lineage>
        <taxon>Bacteria</taxon>
        <taxon>Pseudomonadati</taxon>
        <taxon>Bacteroidota</taxon>
        <taxon>Flavobacteriia</taxon>
        <taxon>Flavobacteriales</taxon>
        <taxon>Flavobacteriaceae</taxon>
        <taxon>Capnocytophaga</taxon>
    </lineage>
</organism>
<dbReference type="AlphaFoldDB" id="A0A2T5XS81"/>
<name>A0A2T5XS81_9FLAO</name>
<dbReference type="Proteomes" id="UP000243985">
    <property type="component" value="Unassembled WGS sequence"/>
</dbReference>
<reference evidence="1 2" key="1">
    <citation type="submission" date="2018-04" db="EMBL/GenBank/DDBJ databases">
        <title>Genomic Encyclopedia of Archaeal and Bacterial Type Strains, Phase II (KMG-II): from individual species to whole genera.</title>
        <authorList>
            <person name="Goeker M."/>
        </authorList>
    </citation>
    <scope>NUCLEOTIDE SEQUENCE [LARGE SCALE GENOMIC DNA]</scope>
    <source>
        <strain evidence="1 2">DSM 22902</strain>
    </source>
</reference>
<dbReference type="GeneID" id="84581417"/>
<evidence type="ECO:0000313" key="1">
    <source>
        <dbReference type="EMBL" id="PTX02583.1"/>
    </source>
</evidence>
<evidence type="ECO:0000313" key="2">
    <source>
        <dbReference type="Proteomes" id="UP000243985"/>
    </source>
</evidence>